<feature type="transmembrane region" description="Helical" evidence="6">
    <location>
        <begin position="135"/>
        <end position="155"/>
    </location>
</feature>
<feature type="transmembrane region" description="Helical" evidence="6">
    <location>
        <begin position="209"/>
        <end position="232"/>
    </location>
</feature>
<reference evidence="8" key="1">
    <citation type="submission" date="2020-08" db="EMBL/GenBank/DDBJ databases">
        <authorList>
            <person name="Uke A."/>
            <person name="Chhe C."/>
            <person name="Baramee S."/>
            <person name="Kosugi A."/>
        </authorList>
    </citation>
    <scope>NUCLEOTIDE SEQUENCE</scope>
    <source>
        <strain evidence="8">DA-C8</strain>
    </source>
</reference>
<feature type="transmembrane region" description="Helical" evidence="6">
    <location>
        <begin position="361"/>
        <end position="381"/>
    </location>
</feature>
<evidence type="ECO:0000313" key="8">
    <source>
        <dbReference type="EMBL" id="GFR37127.1"/>
    </source>
</evidence>
<feature type="transmembrane region" description="Helical" evidence="6">
    <location>
        <begin position="161"/>
        <end position="181"/>
    </location>
</feature>
<comment type="caution">
    <text evidence="8">The sequence shown here is derived from an EMBL/GenBank/DDBJ whole genome shotgun (WGS) entry which is preliminary data.</text>
</comment>
<evidence type="ECO:0000256" key="3">
    <source>
        <dbReference type="ARBA" id="ARBA00022692"/>
    </source>
</evidence>
<evidence type="ECO:0000259" key="7">
    <source>
        <dbReference type="PROSITE" id="PS50850"/>
    </source>
</evidence>
<dbReference type="GO" id="GO:0022857">
    <property type="term" value="F:transmembrane transporter activity"/>
    <property type="evidence" value="ECO:0007669"/>
    <property type="project" value="InterPro"/>
</dbReference>
<dbReference type="PANTHER" id="PTHR23528:SF1">
    <property type="entry name" value="MAJOR FACILITATOR SUPERFAMILY (MFS) PROFILE DOMAIN-CONTAINING PROTEIN"/>
    <property type="match status" value="1"/>
</dbReference>
<feature type="transmembrane region" description="Helical" evidence="6">
    <location>
        <begin position="335"/>
        <end position="355"/>
    </location>
</feature>
<sequence length="396" mass="43730">MRKTWLLGFGFFSISLTWALYNAFVPLFLESFISSTMVVGFLMTLDNYFALFMQPWIGNRSDRTDTRFGRRMPYLMIGMPLAAVFMALIPLYTSLLTLVLFMLLMNLSMSLYRSPTVALMPDITPEANRSKANGIINFMGGIGTVAAFGAGSILYEANRNLPFAAAGLLTLLALFIVFMSIKEKRDTISYTVSQKQQVRMRGELDRTTVFLLLAIFFWFVAYQGVEAMFTLYGTNHLGLSDGAASFLLTFFSLAFLLFALPSGYLGTKFGKKKMILIGASGLMCVFGAVTFISSLWALRILLILGGIFWACININSYPFVVAAGREQSIGTRTGLYYLVSSLAAIISPPLVGQIIDWTDYASLFVYAAVMMLAALTCVLNIRHSGTAAEQTPEVTI</sequence>
<keyword evidence="5 6" id="KW-0472">Membrane</keyword>
<dbReference type="CDD" id="cd17313">
    <property type="entry name" value="MFS_SLC45_SUC"/>
    <property type="match status" value="1"/>
</dbReference>
<feature type="transmembrane region" description="Helical" evidence="6">
    <location>
        <begin position="274"/>
        <end position="296"/>
    </location>
</feature>
<keyword evidence="9" id="KW-1185">Reference proteome</keyword>
<organism evidence="8 9">
    <name type="scientific">Insulibacter thermoxylanivorax</name>
    <dbReference type="NCBI Taxonomy" id="2749268"/>
    <lineage>
        <taxon>Bacteria</taxon>
        <taxon>Bacillati</taxon>
        <taxon>Bacillota</taxon>
        <taxon>Bacilli</taxon>
        <taxon>Bacillales</taxon>
        <taxon>Paenibacillaceae</taxon>
        <taxon>Insulibacter</taxon>
    </lineage>
</organism>
<dbReference type="GO" id="GO:0005886">
    <property type="term" value="C:plasma membrane"/>
    <property type="evidence" value="ECO:0007669"/>
    <property type="project" value="UniProtKB-SubCell"/>
</dbReference>
<gene>
    <name evidence="8" type="ORF">PRECH8_04230</name>
</gene>
<dbReference type="AlphaFoldDB" id="A0A916QAF2"/>
<keyword evidence="3 6" id="KW-0812">Transmembrane</keyword>
<name>A0A916QAF2_9BACL</name>
<feature type="domain" description="Major facilitator superfamily (MFS) profile" evidence="7">
    <location>
        <begin position="3"/>
        <end position="385"/>
    </location>
</feature>
<evidence type="ECO:0000313" key="9">
    <source>
        <dbReference type="Proteomes" id="UP000654993"/>
    </source>
</evidence>
<dbReference type="EMBL" id="BMAQ01000003">
    <property type="protein sequence ID" value="GFR37127.1"/>
    <property type="molecule type" value="Genomic_DNA"/>
</dbReference>
<evidence type="ECO:0000256" key="1">
    <source>
        <dbReference type="ARBA" id="ARBA00004651"/>
    </source>
</evidence>
<dbReference type="Gene3D" id="1.20.1250.20">
    <property type="entry name" value="MFS general substrate transporter like domains"/>
    <property type="match status" value="2"/>
</dbReference>
<dbReference type="PANTHER" id="PTHR23528">
    <property type="match status" value="1"/>
</dbReference>
<dbReference type="InterPro" id="IPR036259">
    <property type="entry name" value="MFS_trans_sf"/>
</dbReference>
<keyword evidence="4 6" id="KW-1133">Transmembrane helix</keyword>
<feature type="transmembrane region" description="Helical" evidence="6">
    <location>
        <begin position="29"/>
        <end position="51"/>
    </location>
</feature>
<dbReference type="InterPro" id="IPR001958">
    <property type="entry name" value="Tet-R_TetA/multi-R_MdtG-like"/>
</dbReference>
<feature type="transmembrane region" description="Helical" evidence="6">
    <location>
        <begin position="95"/>
        <end position="114"/>
    </location>
</feature>
<feature type="transmembrane region" description="Helical" evidence="6">
    <location>
        <begin position="302"/>
        <end position="323"/>
    </location>
</feature>
<dbReference type="InterPro" id="IPR020846">
    <property type="entry name" value="MFS_dom"/>
</dbReference>
<dbReference type="SUPFAM" id="SSF103473">
    <property type="entry name" value="MFS general substrate transporter"/>
    <property type="match status" value="1"/>
</dbReference>
<dbReference type="PRINTS" id="PR01035">
    <property type="entry name" value="TCRTETA"/>
</dbReference>
<dbReference type="Proteomes" id="UP000654993">
    <property type="component" value="Unassembled WGS sequence"/>
</dbReference>
<dbReference type="PROSITE" id="PS50850">
    <property type="entry name" value="MFS"/>
    <property type="match status" value="1"/>
</dbReference>
<evidence type="ECO:0000256" key="4">
    <source>
        <dbReference type="ARBA" id="ARBA00022989"/>
    </source>
</evidence>
<proteinExistence type="predicted"/>
<feature type="transmembrane region" description="Helical" evidence="6">
    <location>
        <begin position="244"/>
        <end position="267"/>
    </location>
</feature>
<comment type="subcellular location">
    <subcellularLocation>
        <location evidence="1">Cell membrane</location>
        <topology evidence="1">Multi-pass membrane protein</topology>
    </subcellularLocation>
</comment>
<protein>
    <submittedName>
        <fullName evidence="8">MFS transporter</fullName>
    </submittedName>
</protein>
<reference evidence="8" key="2">
    <citation type="journal article" date="2021" name="Data Brief">
        <title>Draft genome sequence data of the facultative, thermophilic, xylanolytic bacterium Paenibacillus sp. strain DA-C8.</title>
        <authorList>
            <person name="Chhe C."/>
            <person name="Uke A."/>
            <person name="Baramee S."/>
            <person name="Ungkulpasvich U."/>
            <person name="Tachaapaikoon C."/>
            <person name="Pason P."/>
            <person name="Waeonukul R."/>
            <person name="Ratanakhanokchai K."/>
            <person name="Kosugi A."/>
        </authorList>
    </citation>
    <scope>NUCLEOTIDE SEQUENCE</scope>
    <source>
        <strain evidence="8">DA-C8</strain>
    </source>
</reference>
<evidence type="ECO:0000256" key="5">
    <source>
        <dbReference type="ARBA" id="ARBA00023136"/>
    </source>
</evidence>
<keyword evidence="2" id="KW-0813">Transport</keyword>
<feature type="transmembrane region" description="Helical" evidence="6">
    <location>
        <begin position="72"/>
        <end position="89"/>
    </location>
</feature>
<dbReference type="RefSeq" id="WP_200965416.1">
    <property type="nucleotide sequence ID" value="NZ_BMAQ01000003.1"/>
</dbReference>
<evidence type="ECO:0000256" key="6">
    <source>
        <dbReference type="SAM" id="Phobius"/>
    </source>
</evidence>
<accession>A0A916QAF2</accession>
<dbReference type="InterPro" id="IPR011701">
    <property type="entry name" value="MFS"/>
</dbReference>
<evidence type="ECO:0000256" key="2">
    <source>
        <dbReference type="ARBA" id="ARBA00022448"/>
    </source>
</evidence>
<dbReference type="Pfam" id="PF07690">
    <property type="entry name" value="MFS_1"/>
    <property type="match status" value="1"/>
</dbReference>